<evidence type="ECO:0000313" key="3">
    <source>
        <dbReference type="Proteomes" id="UP000193685"/>
    </source>
</evidence>
<dbReference type="RefSeq" id="XP_040724341.1">
    <property type="nucleotide sequence ID" value="XM_040872070.1"/>
</dbReference>
<accession>A0A1Y2F9A2</accession>
<feature type="compositionally biased region" description="Basic residues" evidence="1">
    <location>
        <begin position="478"/>
        <end position="502"/>
    </location>
</feature>
<protein>
    <submittedName>
        <fullName evidence="2">Uncharacterized protein</fullName>
    </submittedName>
</protein>
<gene>
    <name evidence="2" type="ORF">BCR37DRAFT_404909</name>
</gene>
<dbReference type="OrthoDB" id="10632724at2759"/>
<comment type="caution">
    <text evidence="2">The sequence shown here is derived from an EMBL/GenBank/DDBJ whole genome shotgun (WGS) entry which is preliminary data.</text>
</comment>
<feature type="compositionally biased region" description="Low complexity" evidence="1">
    <location>
        <begin position="132"/>
        <end position="149"/>
    </location>
</feature>
<feature type="compositionally biased region" description="Acidic residues" evidence="1">
    <location>
        <begin position="246"/>
        <end position="267"/>
    </location>
</feature>
<feature type="compositionally biased region" description="Basic residues" evidence="1">
    <location>
        <begin position="272"/>
        <end position="283"/>
    </location>
</feature>
<dbReference type="Proteomes" id="UP000193685">
    <property type="component" value="Unassembled WGS sequence"/>
</dbReference>
<dbReference type="AlphaFoldDB" id="A0A1Y2F9A2"/>
<dbReference type="GeneID" id="63788669"/>
<reference evidence="2 3" key="1">
    <citation type="submission" date="2016-07" db="EMBL/GenBank/DDBJ databases">
        <title>Pervasive Adenine N6-methylation of Active Genes in Fungi.</title>
        <authorList>
            <consortium name="DOE Joint Genome Institute"/>
            <person name="Mondo S.J."/>
            <person name="Dannebaum R.O."/>
            <person name="Kuo R.C."/>
            <person name="Labutti K."/>
            <person name="Haridas S."/>
            <person name="Kuo A."/>
            <person name="Salamov A."/>
            <person name="Ahrendt S.R."/>
            <person name="Lipzen A."/>
            <person name="Sullivan W."/>
            <person name="Andreopoulos W.B."/>
            <person name="Clum A."/>
            <person name="Lindquist E."/>
            <person name="Daum C."/>
            <person name="Ramamoorthy G.K."/>
            <person name="Gryganskyi A."/>
            <person name="Culley D."/>
            <person name="Magnuson J.K."/>
            <person name="James T.Y."/>
            <person name="O'Malley M.A."/>
            <person name="Stajich J.E."/>
            <person name="Spatafora J.W."/>
            <person name="Visel A."/>
            <person name="Grigoriev I.V."/>
        </authorList>
    </citation>
    <scope>NUCLEOTIDE SEQUENCE [LARGE SCALE GENOMIC DNA]</scope>
    <source>
        <strain evidence="2 3">12-1054</strain>
    </source>
</reference>
<feature type="compositionally biased region" description="Basic residues" evidence="1">
    <location>
        <begin position="218"/>
        <end position="235"/>
    </location>
</feature>
<sequence>MPHRGIRTLAAHPPCLLHSRRNTPNTQQSQQDTESTQALSPTMPFLSSAKQGEPGSAQKQGQKGTEHSDASNFFLNKTSDDAAGGEETPADEPASPSKKSKRGEAKVSATTETAPRRASARQASKATEVELAPPAAARGRSGIASASASTTRKQKGPKADVQDSNDVDAPAGDDVEMSAKQDEELGEAPTESYIAARAEATDDFQSTIQPPLSQLAKQLRKQRVGGNKRKRKGGRKTSEGAASASDDSDADPDAVVDNGVDDDDEEMEEKKVKTKAPRKRGPAKPRVDADGYPLKRAKRTQNGKPMRVISRKGEGKQRPLVKQDGTPAVVDTPKHKKVEAKCYECNEVQTSNFRPIVSDYVGKKSKAVDQIPRVVVCNRCYCKMAPRPEYLNWRLGLLRTQVEIFAQHGIQYFLCVRFDMESQKDLEATLEFIEYVRDALRAGEEIGGLKVKPVLPNVSHNNTPRRHHSPDMQQAAMMHHHQQQQQQHHHQQHQQQHHHQLHHLQQQQQIHPELQHGLHNLQQMANQPHMPQLMGGMTESDAEMALRQMQHGGHIPVPEPILEM</sequence>
<name>A0A1Y2F9A2_PROLT</name>
<evidence type="ECO:0000313" key="2">
    <source>
        <dbReference type="EMBL" id="ORY80453.1"/>
    </source>
</evidence>
<organism evidence="2 3">
    <name type="scientific">Protomyces lactucae-debilis</name>
    <dbReference type="NCBI Taxonomy" id="2754530"/>
    <lineage>
        <taxon>Eukaryota</taxon>
        <taxon>Fungi</taxon>
        <taxon>Dikarya</taxon>
        <taxon>Ascomycota</taxon>
        <taxon>Taphrinomycotina</taxon>
        <taxon>Taphrinomycetes</taxon>
        <taxon>Taphrinales</taxon>
        <taxon>Protomycetaceae</taxon>
        <taxon>Protomyces</taxon>
    </lineage>
</organism>
<feature type="compositionally biased region" description="Low complexity" evidence="1">
    <location>
        <begin position="26"/>
        <end position="37"/>
    </location>
</feature>
<dbReference type="EMBL" id="MCFI01000013">
    <property type="protein sequence ID" value="ORY80453.1"/>
    <property type="molecule type" value="Genomic_DNA"/>
</dbReference>
<feature type="region of interest" description="Disordered" evidence="1">
    <location>
        <begin position="1"/>
        <end position="329"/>
    </location>
</feature>
<keyword evidence="3" id="KW-1185">Reference proteome</keyword>
<feature type="compositionally biased region" description="Acidic residues" evidence="1">
    <location>
        <begin position="163"/>
        <end position="176"/>
    </location>
</feature>
<feature type="region of interest" description="Disordered" evidence="1">
    <location>
        <begin position="453"/>
        <end position="509"/>
    </location>
</feature>
<proteinExistence type="predicted"/>
<evidence type="ECO:0000256" key="1">
    <source>
        <dbReference type="SAM" id="MobiDB-lite"/>
    </source>
</evidence>
<feature type="compositionally biased region" description="Polar residues" evidence="1">
    <location>
        <begin position="203"/>
        <end position="216"/>
    </location>
</feature>